<proteinExistence type="predicted"/>
<evidence type="ECO:0000313" key="2">
    <source>
        <dbReference type="EMBL" id="OAA58629.1"/>
    </source>
</evidence>
<feature type="compositionally biased region" description="Acidic residues" evidence="1">
    <location>
        <begin position="254"/>
        <end position="270"/>
    </location>
</feature>
<dbReference type="Proteomes" id="UP000076874">
    <property type="component" value="Unassembled WGS sequence"/>
</dbReference>
<feature type="compositionally biased region" description="Basic and acidic residues" evidence="1">
    <location>
        <begin position="366"/>
        <end position="375"/>
    </location>
</feature>
<feature type="compositionally biased region" description="Basic and acidic residues" evidence="1">
    <location>
        <begin position="236"/>
        <end position="247"/>
    </location>
</feature>
<protein>
    <submittedName>
        <fullName evidence="2">Uncharacterized protein</fullName>
    </submittedName>
</protein>
<organism evidence="2 3">
    <name type="scientific">Niveomyces insectorum RCEF 264</name>
    <dbReference type="NCBI Taxonomy" id="1081102"/>
    <lineage>
        <taxon>Eukaryota</taxon>
        <taxon>Fungi</taxon>
        <taxon>Dikarya</taxon>
        <taxon>Ascomycota</taxon>
        <taxon>Pezizomycotina</taxon>
        <taxon>Sordariomycetes</taxon>
        <taxon>Hypocreomycetidae</taxon>
        <taxon>Hypocreales</taxon>
        <taxon>Cordycipitaceae</taxon>
        <taxon>Niveomyces</taxon>
    </lineage>
</organism>
<feature type="region of interest" description="Disordered" evidence="1">
    <location>
        <begin position="500"/>
        <end position="552"/>
    </location>
</feature>
<feature type="region of interest" description="Disordered" evidence="1">
    <location>
        <begin position="325"/>
        <end position="393"/>
    </location>
</feature>
<name>A0A167RID6_9HYPO</name>
<reference evidence="2 3" key="1">
    <citation type="journal article" date="2016" name="Genome Biol. Evol.">
        <title>Divergent and convergent evolution of fungal pathogenicity.</title>
        <authorList>
            <person name="Shang Y."/>
            <person name="Xiao G."/>
            <person name="Zheng P."/>
            <person name="Cen K."/>
            <person name="Zhan S."/>
            <person name="Wang C."/>
        </authorList>
    </citation>
    <scope>NUCLEOTIDE SEQUENCE [LARGE SCALE GENOMIC DNA]</scope>
    <source>
        <strain evidence="2 3">RCEF 264</strain>
    </source>
</reference>
<dbReference type="STRING" id="1081102.A0A167RID6"/>
<feature type="compositionally biased region" description="Basic residues" evidence="1">
    <location>
        <begin position="325"/>
        <end position="337"/>
    </location>
</feature>
<feature type="compositionally biased region" description="Acidic residues" evidence="1">
    <location>
        <begin position="342"/>
        <end position="352"/>
    </location>
</feature>
<feature type="region of interest" description="Disordered" evidence="1">
    <location>
        <begin position="235"/>
        <end position="273"/>
    </location>
</feature>
<feature type="compositionally biased region" description="Polar residues" evidence="1">
    <location>
        <begin position="693"/>
        <end position="709"/>
    </location>
</feature>
<feature type="region of interest" description="Disordered" evidence="1">
    <location>
        <begin position="596"/>
        <end position="626"/>
    </location>
</feature>
<accession>A0A167RID6</accession>
<sequence>MVACLRDVPQSDLLALAATLRLLPDQLERIDTAGSDGPAGGRVAQPSAAWLADQAARIPALPPSLLRPAVCQPRLPPPCLCAAHRQLHPDLVRELFAYLTREVSIRADPLRRHPRHDIAGIGVKADSNNNKKCQSLDVREWGDRMLGLSALWCNNTLFSQLRPGGGGGGDDGTTATTGAAAFAWRLRDRPPHLALPCEACVLAVVGGRREALVDLRAGILCRLVNELEKRRRRQQQRAEKRAARVDEDGGGGCDGDDDDDNNNDDDDDNETVAGLLSSDVPHLLPVLEKYMVAFGPDHATVLRDLSMRLMMSLVPVRQCETRRRRLLAGQRQRRRRHHDVDTDNYDDDDDDDNKQHGSNDPVSEPDGPHHTDGDPPRLYTPSGHPLPLPLLPPDRDPYAGVAWDRTGCQAPFFASGTKAQFRASPAPAPALQHNRRHERPVISTPTLVSSSVYGTLDTCDVDDACVDEPYTVEEVDDCNGGDDGGDHGCLYVDDVGVDAYPPSPTTNDAPPNECPLSPRLSRPASQATPPLECEAPWGSANGRASTRLPMSPMSLMSPTSVYSYDNRDDGCRSRAAPVPPPLPPLATAAISAAAAERRRPYENMSRMRPSGSVFPDRKPAAPPSQHIPHTAAEYLSLQAEVARAFSMDSVAVGAAAAAAAAEARHKESAGSSAKARASAAVMPEQESQKRPRSQPSPQRQTKAPSQSPTREICETRTPASSPRTRPRQTPQPRPVPPTSARARIIIVRRTKPPTTPTTAYACVAAVGQEAARPAERGAGGEPYNGHRSFDTIACPAAATTAFAAREVYPVPTAAASPASASFATRDACTAPTATAFAARVCSSTSTTTFAARVYSATSTATFARPGTDPVASARAPPATRSAVLEPLTTTATSNHNIADSRSLSSRRRASPPGARDTYYIVAVVRADADTAAGGRPAAKTVIRPASVYGDERYQVVGLLQEKAIWL</sequence>
<feature type="compositionally biased region" description="Low complexity" evidence="1">
    <location>
        <begin position="669"/>
        <end position="680"/>
    </location>
</feature>
<evidence type="ECO:0000313" key="3">
    <source>
        <dbReference type="Proteomes" id="UP000076874"/>
    </source>
</evidence>
<dbReference type="OrthoDB" id="3786931at2759"/>
<dbReference type="EMBL" id="AZHD01000012">
    <property type="protein sequence ID" value="OAA58629.1"/>
    <property type="molecule type" value="Genomic_DNA"/>
</dbReference>
<keyword evidence="3" id="KW-1185">Reference proteome</keyword>
<gene>
    <name evidence="2" type="ORF">SPI_06702</name>
</gene>
<dbReference type="AlphaFoldDB" id="A0A167RID6"/>
<evidence type="ECO:0000256" key="1">
    <source>
        <dbReference type="SAM" id="MobiDB-lite"/>
    </source>
</evidence>
<feature type="compositionally biased region" description="Low complexity" evidence="1">
    <location>
        <begin position="715"/>
        <end position="728"/>
    </location>
</feature>
<feature type="region of interest" description="Disordered" evidence="1">
    <location>
        <begin position="891"/>
        <end position="913"/>
    </location>
</feature>
<comment type="caution">
    <text evidence="2">The sequence shown here is derived from an EMBL/GenBank/DDBJ whole genome shotgun (WGS) entry which is preliminary data.</text>
</comment>
<feature type="region of interest" description="Disordered" evidence="1">
    <location>
        <begin position="667"/>
        <end position="743"/>
    </location>
</feature>